<accession>A0AAW0CJZ7</accession>
<name>A0AAW0CJZ7_9AGAR</name>
<organism evidence="2 3">
    <name type="scientific">Favolaschia claudopus</name>
    <dbReference type="NCBI Taxonomy" id="2862362"/>
    <lineage>
        <taxon>Eukaryota</taxon>
        <taxon>Fungi</taxon>
        <taxon>Dikarya</taxon>
        <taxon>Basidiomycota</taxon>
        <taxon>Agaricomycotina</taxon>
        <taxon>Agaricomycetes</taxon>
        <taxon>Agaricomycetidae</taxon>
        <taxon>Agaricales</taxon>
        <taxon>Marasmiineae</taxon>
        <taxon>Mycenaceae</taxon>
        <taxon>Favolaschia</taxon>
    </lineage>
</organism>
<feature type="region of interest" description="Disordered" evidence="1">
    <location>
        <begin position="1"/>
        <end position="20"/>
    </location>
</feature>
<feature type="region of interest" description="Disordered" evidence="1">
    <location>
        <begin position="95"/>
        <end position="120"/>
    </location>
</feature>
<dbReference type="EMBL" id="JAWWNJ010000016">
    <property type="protein sequence ID" value="KAK7039330.1"/>
    <property type="molecule type" value="Genomic_DNA"/>
</dbReference>
<feature type="compositionally biased region" description="Polar residues" evidence="1">
    <location>
        <begin position="1"/>
        <end position="10"/>
    </location>
</feature>
<sequence>MPSICRSTPSSRRRSKYEGPAGIRVASKRKLHRIRVKITARPRSSRRVLLSIYPFRFYYSPKLAHLSRAYVHPPLLLSPQTFIVSLPLPLPRAALGDPRPRTPYGEPQRICTSRSSSSVSPSAQMASGLLTFCPCVLMTEDKARLTGLSEPDDFVMWVKMMTPPSHSQECPLKPKERVEGNVKVGKEDWNGVRGATLLLLDLLGHRTSPPPLALKPRPFHRCPALLVDIPNSAPLCILHFHAHGSSLQTRIRPRSVLCLRDACLVRLLRARAGHSAEDGLSPRPSDGPLSPNCSSLVRIRRRELQRITQEM</sequence>
<protein>
    <submittedName>
        <fullName evidence="2">Uncharacterized protein</fullName>
    </submittedName>
</protein>
<reference evidence="2 3" key="1">
    <citation type="journal article" date="2024" name="J Genomics">
        <title>Draft genome sequencing and assembly of Favolaschia claudopus CIRM-BRFM 2984 isolated from oak limbs.</title>
        <authorList>
            <person name="Navarro D."/>
            <person name="Drula E."/>
            <person name="Chaduli D."/>
            <person name="Cazenave R."/>
            <person name="Ahrendt S."/>
            <person name="Wang J."/>
            <person name="Lipzen A."/>
            <person name="Daum C."/>
            <person name="Barry K."/>
            <person name="Grigoriev I.V."/>
            <person name="Favel A."/>
            <person name="Rosso M.N."/>
            <person name="Martin F."/>
        </authorList>
    </citation>
    <scope>NUCLEOTIDE SEQUENCE [LARGE SCALE GENOMIC DNA]</scope>
    <source>
        <strain evidence="2 3">CIRM-BRFM 2984</strain>
    </source>
</reference>
<proteinExistence type="predicted"/>
<evidence type="ECO:0000256" key="1">
    <source>
        <dbReference type="SAM" id="MobiDB-lite"/>
    </source>
</evidence>
<dbReference type="AlphaFoldDB" id="A0AAW0CJZ7"/>
<evidence type="ECO:0000313" key="3">
    <source>
        <dbReference type="Proteomes" id="UP001362999"/>
    </source>
</evidence>
<comment type="caution">
    <text evidence="2">The sequence shown here is derived from an EMBL/GenBank/DDBJ whole genome shotgun (WGS) entry which is preliminary data.</text>
</comment>
<gene>
    <name evidence="2" type="ORF">R3P38DRAFT_3181046</name>
</gene>
<evidence type="ECO:0000313" key="2">
    <source>
        <dbReference type="EMBL" id="KAK7039330.1"/>
    </source>
</evidence>
<keyword evidence="3" id="KW-1185">Reference proteome</keyword>
<dbReference type="Proteomes" id="UP001362999">
    <property type="component" value="Unassembled WGS sequence"/>
</dbReference>